<name>A0A150T2P2_SORCE</name>
<evidence type="ECO:0000313" key="1">
    <source>
        <dbReference type="EMBL" id="KYF78703.1"/>
    </source>
</evidence>
<sequence>MAERRIEVELDGGNYSAAIRGLKPERRPPVAASLGLRLTFAAPARGPIALGYASHFGLGTMAPAP</sequence>
<reference evidence="1 2" key="1">
    <citation type="submission" date="2014-02" db="EMBL/GenBank/DDBJ databases">
        <title>The small core and large imbalanced accessory genome model reveals a collaborative survival strategy of Sorangium cellulosum strains in nature.</title>
        <authorList>
            <person name="Han K."/>
            <person name="Peng R."/>
            <person name="Blom J."/>
            <person name="Li Y.-Z."/>
        </authorList>
    </citation>
    <scope>NUCLEOTIDE SEQUENCE [LARGE SCALE GENOMIC DNA]</scope>
    <source>
        <strain evidence="1 2">So0149</strain>
    </source>
</reference>
<gene>
    <name evidence="1" type="ORF">BE18_23970</name>
</gene>
<proteinExistence type="predicted"/>
<protein>
    <submittedName>
        <fullName evidence="1">Uncharacterized protein</fullName>
    </submittedName>
</protein>
<evidence type="ECO:0000313" key="2">
    <source>
        <dbReference type="Proteomes" id="UP000075515"/>
    </source>
</evidence>
<dbReference type="Proteomes" id="UP000075515">
    <property type="component" value="Unassembled WGS sequence"/>
</dbReference>
<comment type="caution">
    <text evidence="1">The sequence shown here is derived from an EMBL/GenBank/DDBJ whole genome shotgun (WGS) entry which is preliminary data.</text>
</comment>
<organism evidence="1 2">
    <name type="scientific">Sorangium cellulosum</name>
    <name type="common">Polyangium cellulosum</name>
    <dbReference type="NCBI Taxonomy" id="56"/>
    <lineage>
        <taxon>Bacteria</taxon>
        <taxon>Pseudomonadati</taxon>
        <taxon>Myxococcota</taxon>
        <taxon>Polyangia</taxon>
        <taxon>Polyangiales</taxon>
        <taxon>Polyangiaceae</taxon>
        <taxon>Sorangium</taxon>
    </lineage>
</organism>
<dbReference type="EMBL" id="JEMC01003765">
    <property type="protein sequence ID" value="KYF78703.1"/>
    <property type="molecule type" value="Genomic_DNA"/>
</dbReference>
<dbReference type="AlphaFoldDB" id="A0A150T2P2"/>
<accession>A0A150T2P2</accession>